<dbReference type="Gramene" id="TuG1812G0200000658.01.T01">
    <property type="protein sequence ID" value="TuG1812G0200000658.01.T01.cds387362"/>
    <property type="gene ID" value="TuG1812G0200000658.01"/>
</dbReference>
<evidence type="ECO:0000313" key="2">
    <source>
        <dbReference type="EnsemblPlants" id="TuG1812G0200000658.01.T01.cds387362"/>
    </source>
</evidence>
<name>A0A8R7TCF9_TRIUA</name>
<reference evidence="3" key="1">
    <citation type="journal article" date="2013" name="Nature">
        <title>Draft genome of the wheat A-genome progenitor Triticum urartu.</title>
        <authorList>
            <person name="Ling H.Q."/>
            <person name="Zhao S."/>
            <person name="Liu D."/>
            <person name="Wang J."/>
            <person name="Sun H."/>
            <person name="Zhang C."/>
            <person name="Fan H."/>
            <person name="Li D."/>
            <person name="Dong L."/>
            <person name="Tao Y."/>
            <person name="Gao C."/>
            <person name="Wu H."/>
            <person name="Li Y."/>
            <person name="Cui Y."/>
            <person name="Guo X."/>
            <person name="Zheng S."/>
            <person name="Wang B."/>
            <person name="Yu K."/>
            <person name="Liang Q."/>
            <person name="Yang W."/>
            <person name="Lou X."/>
            <person name="Chen J."/>
            <person name="Feng M."/>
            <person name="Jian J."/>
            <person name="Zhang X."/>
            <person name="Luo G."/>
            <person name="Jiang Y."/>
            <person name="Liu J."/>
            <person name="Wang Z."/>
            <person name="Sha Y."/>
            <person name="Zhang B."/>
            <person name="Wu H."/>
            <person name="Tang D."/>
            <person name="Shen Q."/>
            <person name="Xue P."/>
            <person name="Zou S."/>
            <person name="Wang X."/>
            <person name="Liu X."/>
            <person name="Wang F."/>
            <person name="Yang Y."/>
            <person name="An X."/>
            <person name="Dong Z."/>
            <person name="Zhang K."/>
            <person name="Zhang X."/>
            <person name="Luo M.C."/>
            <person name="Dvorak J."/>
            <person name="Tong Y."/>
            <person name="Wang J."/>
            <person name="Yang H."/>
            <person name="Li Z."/>
            <person name="Wang D."/>
            <person name="Zhang A."/>
            <person name="Wang J."/>
        </authorList>
    </citation>
    <scope>NUCLEOTIDE SEQUENCE</scope>
    <source>
        <strain evidence="3">cv. G1812</strain>
    </source>
</reference>
<proteinExistence type="predicted"/>
<dbReference type="EnsemblPlants" id="TuG1812G0200000658.01.T01">
    <property type="protein sequence ID" value="TuG1812G0200000658.01.T01.cds387362"/>
    <property type="gene ID" value="TuG1812G0200000658.01"/>
</dbReference>
<protein>
    <recommendedName>
        <fullName evidence="4">Secreted protein</fullName>
    </recommendedName>
</protein>
<keyword evidence="3" id="KW-1185">Reference proteome</keyword>
<feature type="signal peptide" evidence="1">
    <location>
        <begin position="1"/>
        <end position="16"/>
    </location>
</feature>
<evidence type="ECO:0008006" key="4">
    <source>
        <dbReference type="Google" id="ProtNLM"/>
    </source>
</evidence>
<keyword evidence="1" id="KW-0732">Signal</keyword>
<dbReference type="Proteomes" id="UP000015106">
    <property type="component" value="Chromosome 2"/>
</dbReference>
<reference evidence="2" key="3">
    <citation type="submission" date="2022-06" db="UniProtKB">
        <authorList>
            <consortium name="EnsemblPlants"/>
        </authorList>
    </citation>
    <scope>IDENTIFICATION</scope>
</reference>
<organism evidence="2 3">
    <name type="scientific">Triticum urartu</name>
    <name type="common">Red wild einkorn</name>
    <name type="synonym">Crithodium urartu</name>
    <dbReference type="NCBI Taxonomy" id="4572"/>
    <lineage>
        <taxon>Eukaryota</taxon>
        <taxon>Viridiplantae</taxon>
        <taxon>Streptophyta</taxon>
        <taxon>Embryophyta</taxon>
        <taxon>Tracheophyta</taxon>
        <taxon>Spermatophyta</taxon>
        <taxon>Magnoliopsida</taxon>
        <taxon>Liliopsida</taxon>
        <taxon>Poales</taxon>
        <taxon>Poaceae</taxon>
        <taxon>BOP clade</taxon>
        <taxon>Pooideae</taxon>
        <taxon>Triticodae</taxon>
        <taxon>Triticeae</taxon>
        <taxon>Triticinae</taxon>
        <taxon>Triticum</taxon>
    </lineage>
</organism>
<dbReference type="AlphaFoldDB" id="A0A8R7TCF9"/>
<sequence length="76" mass="8379">MLLSVSLIGILNLECAVRPPGIIDAAIPDVEVAIAFRPIERTFASNALYRYVFLCLLDCQQRISGFFGSSHDPLCH</sequence>
<feature type="chain" id="PRO_5035781125" description="Secreted protein" evidence="1">
    <location>
        <begin position="17"/>
        <end position="76"/>
    </location>
</feature>
<evidence type="ECO:0000256" key="1">
    <source>
        <dbReference type="SAM" id="SignalP"/>
    </source>
</evidence>
<reference evidence="2" key="2">
    <citation type="submission" date="2018-03" db="EMBL/GenBank/DDBJ databases">
        <title>The Triticum urartu genome reveals the dynamic nature of wheat genome evolution.</title>
        <authorList>
            <person name="Ling H."/>
            <person name="Ma B."/>
            <person name="Shi X."/>
            <person name="Liu H."/>
            <person name="Dong L."/>
            <person name="Sun H."/>
            <person name="Cao Y."/>
            <person name="Gao Q."/>
            <person name="Zheng S."/>
            <person name="Li Y."/>
            <person name="Yu Y."/>
            <person name="Du H."/>
            <person name="Qi M."/>
            <person name="Li Y."/>
            <person name="Yu H."/>
            <person name="Cui Y."/>
            <person name="Wang N."/>
            <person name="Chen C."/>
            <person name="Wu H."/>
            <person name="Zhao Y."/>
            <person name="Zhang J."/>
            <person name="Li Y."/>
            <person name="Zhou W."/>
            <person name="Zhang B."/>
            <person name="Hu W."/>
            <person name="Eijk M."/>
            <person name="Tang J."/>
            <person name="Witsenboer H."/>
            <person name="Zhao S."/>
            <person name="Li Z."/>
            <person name="Zhang A."/>
            <person name="Wang D."/>
            <person name="Liang C."/>
        </authorList>
    </citation>
    <scope>NUCLEOTIDE SEQUENCE [LARGE SCALE GENOMIC DNA]</scope>
    <source>
        <strain evidence="2">cv. G1812</strain>
    </source>
</reference>
<evidence type="ECO:0000313" key="3">
    <source>
        <dbReference type="Proteomes" id="UP000015106"/>
    </source>
</evidence>
<accession>A0A8R7TCF9</accession>